<feature type="region of interest" description="Disordered" evidence="1">
    <location>
        <begin position="1"/>
        <end position="176"/>
    </location>
</feature>
<feature type="compositionally biased region" description="Low complexity" evidence="1">
    <location>
        <begin position="584"/>
        <end position="617"/>
    </location>
</feature>
<gene>
    <name evidence="2" type="ORF">DFH08DRAFT_762413</name>
</gene>
<feature type="region of interest" description="Disordered" evidence="1">
    <location>
        <begin position="1218"/>
        <end position="1238"/>
    </location>
</feature>
<feature type="compositionally biased region" description="Basic and acidic residues" evidence="1">
    <location>
        <begin position="50"/>
        <end position="63"/>
    </location>
</feature>
<organism evidence="2 3">
    <name type="scientific">Mycena albidolilacea</name>
    <dbReference type="NCBI Taxonomy" id="1033008"/>
    <lineage>
        <taxon>Eukaryota</taxon>
        <taxon>Fungi</taxon>
        <taxon>Dikarya</taxon>
        <taxon>Basidiomycota</taxon>
        <taxon>Agaricomycotina</taxon>
        <taxon>Agaricomycetes</taxon>
        <taxon>Agaricomycetidae</taxon>
        <taxon>Agaricales</taxon>
        <taxon>Marasmiineae</taxon>
        <taxon>Mycenaceae</taxon>
        <taxon>Mycena</taxon>
    </lineage>
</organism>
<feature type="compositionally biased region" description="Polar residues" evidence="1">
    <location>
        <begin position="1"/>
        <end position="10"/>
    </location>
</feature>
<accession>A0AAD7F4F6</accession>
<feature type="region of interest" description="Disordered" evidence="1">
    <location>
        <begin position="1138"/>
        <end position="1163"/>
    </location>
</feature>
<feature type="region of interest" description="Disordered" evidence="1">
    <location>
        <begin position="879"/>
        <end position="907"/>
    </location>
</feature>
<feature type="compositionally biased region" description="Polar residues" evidence="1">
    <location>
        <begin position="346"/>
        <end position="357"/>
    </location>
</feature>
<feature type="compositionally biased region" description="Polar residues" evidence="1">
    <location>
        <begin position="110"/>
        <end position="119"/>
    </location>
</feature>
<feature type="region of interest" description="Disordered" evidence="1">
    <location>
        <begin position="529"/>
        <end position="549"/>
    </location>
</feature>
<feature type="region of interest" description="Disordered" evidence="1">
    <location>
        <begin position="934"/>
        <end position="957"/>
    </location>
</feature>
<evidence type="ECO:0000256" key="1">
    <source>
        <dbReference type="SAM" id="MobiDB-lite"/>
    </source>
</evidence>
<reference evidence="2" key="1">
    <citation type="submission" date="2023-03" db="EMBL/GenBank/DDBJ databases">
        <title>Massive genome expansion in bonnet fungi (Mycena s.s.) driven by repeated elements and novel gene families across ecological guilds.</title>
        <authorList>
            <consortium name="Lawrence Berkeley National Laboratory"/>
            <person name="Harder C.B."/>
            <person name="Miyauchi S."/>
            <person name="Viragh M."/>
            <person name="Kuo A."/>
            <person name="Thoen E."/>
            <person name="Andreopoulos B."/>
            <person name="Lu D."/>
            <person name="Skrede I."/>
            <person name="Drula E."/>
            <person name="Henrissat B."/>
            <person name="Morin E."/>
            <person name="Kohler A."/>
            <person name="Barry K."/>
            <person name="LaButti K."/>
            <person name="Morin E."/>
            <person name="Salamov A."/>
            <person name="Lipzen A."/>
            <person name="Mereny Z."/>
            <person name="Hegedus B."/>
            <person name="Baldrian P."/>
            <person name="Stursova M."/>
            <person name="Weitz H."/>
            <person name="Taylor A."/>
            <person name="Grigoriev I.V."/>
            <person name="Nagy L.G."/>
            <person name="Martin F."/>
            <person name="Kauserud H."/>
        </authorList>
    </citation>
    <scope>NUCLEOTIDE SEQUENCE</scope>
    <source>
        <strain evidence="2">CBHHK002</strain>
    </source>
</reference>
<feature type="region of interest" description="Disordered" evidence="1">
    <location>
        <begin position="575"/>
        <end position="621"/>
    </location>
</feature>
<evidence type="ECO:0000313" key="2">
    <source>
        <dbReference type="EMBL" id="KAJ7368497.1"/>
    </source>
</evidence>
<comment type="caution">
    <text evidence="2">The sequence shown here is derived from an EMBL/GenBank/DDBJ whole genome shotgun (WGS) entry which is preliminary data.</text>
</comment>
<protein>
    <submittedName>
        <fullName evidence="2">Uncharacterized protein</fullName>
    </submittedName>
</protein>
<feature type="compositionally biased region" description="Polar residues" evidence="1">
    <location>
        <begin position="1229"/>
        <end position="1238"/>
    </location>
</feature>
<keyword evidence="3" id="KW-1185">Reference proteome</keyword>
<feature type="compositionally biased region" description="Polar residues" evidence="1">
    <location>
        <begin position="983"/>
        <end position="993"/>
    </location>
</feature>
<feature type="region of interest" description="Disordered" evidence="1">
    <location>
        <begin position="266"/>
        <end position="317"/>
    </location>
</feature>
<feature type="compositionally biased region" description="Polar residues" evidence="1">
    <location>
        <begin position="937"/>
        <end position="948"/>
    </location>
</feature>
<dbReference type="EMBL" id="JARIHO010000001">
    <property type="protein sequence ID" value="KAJ7368497.1"/>
    <property type="molecule type" value="Genomic_DNA"/>
</dbReference>
<feature type="region of interest" description="Disordered" evidence="1">
    <location>
        <begin position="196"/>
        <end position="254"/>
    </location>
</feature>
<dbReference type="Proteomes" id="UP001218218">
    <property type="component" value="Unassembled WGS sequence"/>
</dbReference>
<evidence type="ECO:0000313" key="3">
    <source>
        <dbReference type="Proteomes" id="UP001218218"/>
    </source>
</evidence>
<proteinExistence type="predicted"/>
<sequence length="1295" mass="141259">MTTRIQTSGPFSKLSLVAKGAQSPPPHARNSAKRTTGDDDYIPYNGPYEEPPRAPKARNRDSWGDPLYDEDGNNMIQELHQRYAPSDQGHHPWHDEEEERRSRPRARTHSGFSGHTVSSGAVDPHRTSVASGVLRKASHHANVARPPVPSYINLDAAGGVGESPAPPSRFSRDIAPPKRSSLASIFTFGQRKLPLSPAKVALPTSPPANSPPATRYARAFTSQPERPASGPPSIYSVSSDRHQTDTYTSQEGDAYHSYYTSADQFGHLTNPHNATPPPQLHPYAYNQPQRDIYEPPQTAPITSPKLQFASPQPHRHALPSQQVQQYQNPPISATPRLLQTLKTYASTPNLRDSSRSPNRLKKPVGTLKGKDRWLSAETWCDAVLLPRPRLKLEDAQKALQGRIVSPPGSPVFGGFNNPDRPEGMASRVLAHSRSMASLKSDAEAGPSRLRNDGVVKATTMREAPIAAMPPPQLVLPPTERPPRPKSFAWDDLALPSPVPSLARVLEEGQILEHQRKKWQMQATGSFANTRTRSLSRSRTKSLTQRGKAGRGGNVEYLAARSMVGNQDVVPVLPRRHARSGSQGGTNTIGTTTFNTRTSHSHSNSLVKTTSKSSLSQSYGHSRNNSWTRAAIKKAAALCYDDNISPADEKAGGLETAIRGVGTKVIRLADPAQLLVDMSGPLSALSTRNDVSPVPSATSDHMGIAISTPPNDNNSDRDSIHLLSHPYAQGGVSFPHRTAAPVTKGADYAGPHPAAPVVISDPNDFSARHRLPPQAQASLTYHPYAQPSSRRDSYQIVQRADSDVPPASKMWAQLSPGVVREILPGELLYSPFMSERSTTPEDHREERAVYDAYGRHRKSTATILDTVGLGETLAYAVEEEKNQRDSGLGTSEDHPVNEEAQAEEEWADDGEAAAVEGHHPYRINRKPVQYDIALSRPSYATPQKSGMSKSTKETNHTAASSLLEPTVSSHIHRLTPPTPPLPPNHTSDSSSPVQHSEASSPPRSPPPLGSVDDLDEFRDLFYKPNLTDEVLNNLSRPVSGRQPSLTWDMASTTRTHRTRTGSGLTSLARQLSQEFEELRAIRQERSGSIDSESSISRFSRFPTENDIHFVFADSRSEMSRTMNEPVPLPEAMSAFQPSSHLPEDVVSSRASSPGIEGSMGHEDEHEPFRVGSIEAVATPPATSADMHRSSFTGQLSFVGDLHDEPEPMPKGAIPIPRAVSSLHPPPSADPTRSSYMTESTVSRMSNLSDFPVPPAQPAHMSLLSSYFHGRESEAQRALPEDSQSVSTFKPRIGEKF</sequence>
<feature type="region of interest" description="Disordered" evidence="1">
    <location>
        <begin position="1270"/>
        <end position="1295"/>
    </location>
</feature>
<name>A0AAD7F4F6_9AGAR</name>
<feature type="region of interest" description="Disordered" evidence="1">
    <location>
        <begin position="969"/>
        <end position="1012"/>
    </location>
</feature>
<feature type="region of interest" description="Disordered" evidence="1">
    <location>
        <begin position="346"/>
        <end position="365"/>
    </location>
</feature>